<feature type="region of interest" description="Disordered" evidence="1">
    <location>
        <begin position="64"/>
        <end position="102"/>
    </location>
</feature>
<accession>A0A6F9DHM6</accession>
<dbReference type="SUPFAM" id="SSF56496">
    <property type="entry name" value="Fibrinogen C-terminal domain-like"/>
    <property type="match status" value="1"/>
</dbReference>
<evidence type="ECO:0000256" key="2">
    <source>
        <dbReference type="SAM" id="SignalP"/>
    </source>
</evidence>
<protein>
    <submittedName>
        <fullName evidence="4">Uncharacterized protein LOC100178820</fullName>
    </submittedName>
</protein>
<evidence type="ECO:0000313" key="4">
    <source>
        <dbReference type="EMBL" id="CAB3262223.1"/>
    </source>
</evidence>
<dbReference type="SMART" id="SM00186">
    <property type="entry name" value="FBG"/>
    <property type="match status" value="1"/>
</dbReference>
<dbReference type="PANTHER" id="PTHR19143">
    <property type="entry name" value="FIBRINOGEN/TENASCIN/ANGIOPOEITIN"/>
    <property type="match status" value="1"/>
</dbReference>
<dbReference type="Gene3D" id="3.90.215.10">
    <property type="entry name" value="Gamma Fibrinogen, chain A, domain 1"/>
    <property type="match status" value="1"/>
</dbReference>
<feature type="signal peptide" evidence="2">
    <location>
        <begin position="1"/>
        <end position="20"/>
    </location>
</feature>
<dbReference type="AlphaFoldDB" id="A0A6F9DHM6"/>
<reference evidence="4" key="1">
    <citation type="submission" date="2020-04" db="EMBL/GenBank/DDBJ databases">
        <authorList>
            <person name="Neveu A P."/>
        </authorList>
    </citation>
    <scope>NUCLEOTIDE SEQUENCE</scope>
    <source>
        <tissue evidence="4">Whole embryo</tissue>
    </source>
</reference>
<evidence type="ECO:0000256" key="1">
    <source>
        <dbReference type="SAM" id="MobiDB-lite"/>
    </source>
</evidence>
<sequence length="873" mass="100550">MKHLDISCIKLVAIVMLACADGGNTNTMRYSRILPPNQRSPYSSGGNHRRYFSTLQRSYIIHKGSSAKLHGSRGKASQSTSFDGNRQRPPMQTSTPAMPIARPPTALRVKGTNRFAARSLKSTLVSTLRRYEKTGNKTELIRRVERILTNLPGPQKSVNSLRRTFANHKLKSRAEFGRLWSGIHETKLGLNQIQTECVDLKKNITSTTTRLQQTTQQHENNLSNVQMMIKQIEKHQNIQDVRYFEVAERGTNNSRELYQIKEEIDQELRSIRLERDTMAQSLSHIQRRLQINFNEELNQHRSVLSQIEKTIVTHNDMLLNHDETIASRQVAVNWINHTIQGQKREMSDINIRVETLQREADSNIYRLLKQARSRLSTIAGIQSSVMRLNRSLQQTTFKENYLEAKLANIEEILQRLIDHLNSGKEVGPVPEANSTHAELRNLSHTTVKKNKNADHEVIPQTKTTNTKPIVLNHLKYVSTTARDVMEAIEETGFEDRLDRMSRSLRHHNEKLTNVSDTMKSVMEDIRSLSITTSNYFSIINEQANTIRKQNETIAVLLHKFSHRESVLASHLEYQHNTVMKLMSIVTSFAQQLRQPLQQHRDCHDLWMNGQFTNGVYSVIKNMEMKPVYCNMSDEGGWTIIQRRSDGTQDFNTDLHNYQVGFGSVFGEYWLGLENIRWLTHGRIYSLRIILEDWGGNQRHATYDQFMVYGQNYVLMVSGYRGNAGDAMMASNDVPFQARKQGRDRTITSNADCTTTRQSGWWFPTNCGEANPNGPYPADPRKPAKKERETNYLGELVEPTTQWMRWRRDDFPLKKVSMQIIPRDVLLESDFSTTLQDELQPEDTNPVHSIQSEEVDEEVPVYNARQVVHNTPQL</sequence>
<dbReference type="PROSITE" id="PS51406">
    <property type="entry name" value="FIBRINOGEN_C_2"/>
    <property type="match status" value="1"/>
</dbReference>
<dbReference type="GO" id="GO:0005615">
    <property type="term" value="C:extracellular space"/>
    <property type="evidence" value="ECO:0007669"/>
    <property type="project" value="TreeGrafter"/>
</dbReference>
<keyword evidence="2" id="KW-0732">Signal</keyword>
<name>A0A6F9DHM6_9ASCI</name>
<dbReference type="InterPro" id="IPR036056">
    <property type="entry name" value="Fibrinogen-like_C"/>
</dbReference>
<organism evidence="4">
    <name type="scientific">Phallusia mammillata</name>
    <dbReference type="NCBI Taxonomy" id="59560"/>
    <lineage>
        <taxon>Eukaryota</taxon>
        <taxon>Metazoa</taxon>
        <taxon>Chordata</taxon>
        <taxon>Tunicata</taxon>
        <taxon>Ascidiacea</taxon>
        <taxon>Phlebobranchia</taxon>
        <taxon>Ascidiidae</taxon>
        <taxon>Phallusia</taxon>
    </lineage>
</organism>
<dbReference type="Pfam" id="PF00147">
    <property type="entry name" value="Fibrinogen_C"/>
    <property type="match status" value="1"/>
</dbReference>
<dbReference type="InterPro" id="IPR014716">
    <property type="entry name" value="Fibrinogen_a/b/g_C_1"/>
</dbReference>
<dbReference type="EMBL" id="LR786601">
    <property type="protein sequence ID" value="CAB3262223.1"/>
    <property type="molecule type" value="mRNA"/>
</dbReference>
<dbReference type="PANTHER" id="PTHR19143:SF394">
    <property type="entry name" value="ANGIOPOIETIN-RELATED PROTEIN 3-LIKE"/>
    <property type="match status" value="1"/>
</dbReference>
<feature type="region of interest" description="Disordered" evidence="1">
    <location>
        <begin position="765"/>
        <end position="786"/>
    </location>
</feature>
<dbReference type="InterPro" id="IPR002181">
    <property type="entry name" value="Fibrinogen_a/b/g_C_dom"/>
</dbReference>
<feature type="chain" id="PRO_5026162609" evidence="2">
    <location>
        <begin position="21"/>
        <end position="873"/>
    </location>
</feature>
<feature type="domain" description="Fibrinogen C-terminal" evidence="3">
    <location>
        <begin position="593"/>
        <end position="823"/>
    </location>
</feature>
<proteinExistence type="evidence at transcript level"/>
<feature type="compositionally biased region" description="Polar residues" evidence="1">
    <location>
        <begin position="75"/>
        <end position="96"/>
    </location>
</feature>
<gene>
    <name evidence="4" type="primary">LOC100178820</name>
</gene>
<dbReference type="InterPro" id="IPR050373">
    <property type="entry name" value="Fibrinogen_C-term_domain"/>
</dbReference>
<evidence type="ECO:0000259" key="3">
    <source>
        <dbReference type="PROSITE" id="PS51406"/>
    </source>
</evidence>